<accession>A0ABU1J9F4</accession>
<evidence type="ECO:0000313" key="1">
    <source>
        <dbReference type="EMBL" id="MDR6268037.1"/>
    </source>
</evidence>
<dbReference type="InterPro" id="IPR009097">
    <property type="entry name" value="Cyclic_Pdiesterase"/>
</dbReference>
<dbReference type="RefSeq" id="WP_309795438.1">
    <property type="nucleotide sequence ID" value="NZ_BAAAHY010000006.1"/>
</dbReference>
<evidence type="ECO:0008006" key="3">
    <source>
        <dbReference type="Google" id="ProtNLM"/>
    </source>
</evidence>
<sequence>MKRFFGVPMTQWDSMRDRLHVYVVPGAGLGAELARLQQSLRGRDYCAAQPVEFLHATVQQFAFTTGEAEAGLPEFACRMALLAARTTVFELQLGRPVVDDYSLGVRAEATDQWQNLSREIADAALGTFHAGRAMPAAPRQPHISLGYGIGTGSSSEIQSAVDALHTGNPPALAVAELKFVAVHQDESRGRYTWDELAAWPLAGP</sequence>
<evidence type="ECO:0000313" key="2">
    <source>
        <dbReference type="Proteomes" id="UP001185069"/>
    </source>
</evidence>
<proteinExistence type="predicted"/>
<dbReference type="Proteomes" id="UP001185069">
    <property type="component" value="Unassembled WGS sequence"/>
</dbReference>
<keyword evidence="2" id="KW-1185">Reference proteome</keyword>
<protein>
    <recommendedName>
        <fullName evidence="3">2'-5' RNA ligase</fullName>
    </recommendedName>
</protein>
<name>A0ABU1J9F4_9MICC</name>
<dbReference type="SUPFAM" id="SSF55144">
    <property type="entry name" value="LigT-like"/>
    <property type="match status" value="1"/>
</dbReference>
<dbReference type="EMBL" id="JAVDQF010000001">
    <property type="protein sequence ID" value="MDR6268037.1"/>
    <property type="molecule type" value="Genomic_DNA"/>
</dbReference>
<gene>
    <name evidence="1" type="ORF">JOE69_000275</name>
</gene>
<organism evidence="1 2">
    <name type="scientific">Arthrobacter russicus</name>
    <dbReference type="NCBI Taxonomy" id="172040"/>
    <lineage>
        <taxon>Bacteria</taxon>
        <taxon>Bacillati</taxon>
        <taxon>Actinomycetota</taxon>
        <taxon>Actinomycetes</taxon>
        <taxon>Micrococcales</taxon>
        <taxon>Micrococcaceae</taxon>
        <taxon>Arthrobacter</taxon>
    </lineage>
</organism>
<dbReference type="Gene3D" id="3.90.1140.10">
    <property type="entry name" value="Cyclic phosphodiesterase"/>
    <property type="match status" value="1"/>
</dbReference>
<comment type="caution">
    <text evidence="1">The sequence shown here is derived from an EMBL/GenBank/DDBJ whole genome shotgun (WGS) entry which is preliminary data.</text>
</comment>
<reference evidence="1 2" key="1">
    <citation type="submission" date="2023-07" db="EMBL/GenBank/DDBJ databases">
        <title>Sequencing the genomes of 1000 actinobacteria strains.</title>
        <authorList>
            <person name="Klenk H.-P."/>
        </authorList>
    </citation>
    <scope>NUCLEOTIDE SEQUENCE [LARGE SCALE GENOMIC DNA]</scope>
    <source>
        <strain evidence="1 2">DSM 14555</strain>
    </source>
</reference>